<dbReference type="GO" id="GO:0005743">
    <property type="term" value="C:mitochondrial inner membrane"/>
    <property type="evidence" value="ECO:0007669"/>
    <property type="project" value="UniProtKB-SubCell"/>
</dbReference>
<dbReference type="InterPro" id="IPR018108">
    <property type="entry name" value="MCP_transmembrane"/>
</dbReference>
<dbReference type="Proteomes" id="UP000250572">
    <property type="component" value="Unassembled WGS sequence"/>
</dbReference>
<accession>A0A315VVD0</accession>
<dbReference type="PANTHER" id="PTHR45624">
    <property type="entry name" value="MITOCHONDRIAL BASIC AMINO ACIDS TRANSPORTER-RELATED"/>
    <property type="match status" value="1"/>
</dbReference>
<dbReference type="PRINTS" id="PR00926">
    <property type="entry name" value="MITOCARRIER"/>
</dbReference>
<proteinExistence type="inferred from homology"/>
<dbReference type="PANTHER" id="PTHR45624:SF3">
    <property type="entry name" value="SOLUTE CARRIER FAMILY 25 MEMBER 47"/>
    <property type="match status" value="1"/>
</dbReference>
<dbReference type="STRING" id="33528.ENSGAFP00000009829"/>
<keyword evidence="13" id="KW-1185">Reference proteome</keyword>
<organism evidence="12 13">
    <name type="scientific">Gambusia affinis</name>
    <name type="common">Western mosquitofish</name>
    <name type="synonym">Heterandria affinis</name>
    <dbReference type="NCBI Taxonomy" id="33528"/>
    <lineage>
        <taxon>Eukaryota</taxon>
        <taxon>Metazoa</taxon>
        <taxon>Chordata</taxon>
        <taxon>Craniata</taxon>
        <taxon>Vertebrata</taxon>
        <taxon>Euteleostomi</taxon>
        <taxon>Actinopterygii</taxon>
        <taxon>Neopterygii</taxon>
        <taxon>Teleostei</taxon>
        <taxon>Neoteleostei</taxon>
        <taxon>Acanthomorphata</taxon>
        <taxon>Ovalentaria</taxon>
        <taxon>Atherinomorphae</taxon>
        <taxon>Cyprinodontiformes</taxon>
        <taxon>Poeciliidae</taxon>
        <taxon>Poeciliinae</taxon>
        <taxon>Gambusia</taxon>
    </lineage>
</organism>
<keyword evidence="6" id="KW-0999">Mitochondrion inner membrane</keyword>
<keyword evidence="5" id="KW-0677">Repeat</keyword>
<protein>
    <recommendedName>
        <fullName evidence="14">Solute carrier family 25 member 47</fullName>
    </recommendedName>
</protein>
<dbReference type="SUPFAM" id="SSF103506">
    <property type="entry name" value="Mitochondrial carrier"/>
    <property type="match status" value="1"/>
</dbReference>
<keyword evidence="3 11" id="KW-0813">Transport</keyword>
<evidence type="ECO:0000256" key="1">
    <source>
        <dbReference type="ARBA" id="ARBA00004448"/>
    </source>
</evidence>
<dbReference type="AlphaFoldDB" id="A0A315VVD0"/>
<evidence type="ECO:0000256" key="2">
    <source>
        <dbReference type="ARBA" id="ARBA00006375"/>
    </source>
</evidence>
<name>A0A315VVD0_GAMAF</name>
<evidence type="ECO:0000256" key="3">
    <source>
        <dbReference type="ARBA" id="ARBA00022448"/>
    </source>
</evidence>
<evidence type="ECO:0000256" key="6">
    <source>
        <dbReference type="ARBA" id="ARBA00022792"/>
    </source>
</evidence>
<dbReference type="PROSITE" id="PS50920">
    <property type="entry name" value="SOLCAR"/>
    <property type="match status" value="3"/>
</dbReference>
<evidence type="ECO:0000313" key="13">
    <source>
        <dbReference type="Proteomes" id="UP000250572"/>
    </source>
</evidence>
<keyword evidence="9 10" id="KW-0472">Membrane</keyword>
<evidence type="ECO:0000256" key="8">
    <source>
        <dbReference type="ARBA" id="ARBA00023128"/>
    </source>
</evidence>
<dbReference type="Gene3D" id="1.50.40.10">
    <property type="entry name" value="Mitochondrial carrier domain"/>
    <property type="match status" value="1"/>
</dbReference>
<keyword evidence="4 10" id="KW-0812">Transmembrane</keyword>
<dbReference type="InterPro" id="IPR023395">
    <property type="entry name" value="MCP_dom_sf"/>
</dbReference>
<evidence type="ECO:0000256" key="11">
    <source>
        <dbReference type="RuleBase" id="RU000488"/>
    </source>
</evidence>
<evidence type="ECO:0000313" key="12">
    <source>
        <dbReference type="EMBL" id="PWA27526.1"/>
    </source>
</evidence>
<feature type="repeat" description="Solcar" evidence="10">
    <location>
        <begin position="95"/>
        <end position="190"/>
    </location>
</feature>
<keyword evidence="7" id="KW-1133">Transmembrane helix</keyword>
<keyword evidence="8" id="KW-0496">Mitochondrion</keyword>
<evidence type="ECO:0000256" key="4">
    <source>
        <dbReference type="ARBA" id="ARBA00022692"/>
    </source>
</evidence>
<reference evidence="12 13" key="1">
    <citation type="journal article" date="2018" name="G3 (Bethesda)">
        <title>A High-Quality Reference Genome for the Invasive Mosquitofish Gambusia affinis Using a Chicago Library.</title>
        <authorList>
            <person name="Hoffberg S.L."/>
            <person name="Troendle N.J."/>
            <person name="Glenn T.C."/>
            <person name="Mahmud O."/>
            <person name="Louha S."/>
            <person name="Chalopin D."/>
            <person name="Bennetzen J.L."/>
            <person name="Mauricio R."/>
        </authorList>
    </citation>
    <scope>NUCLEOTIDE SEQUENCE [LARGE SCALE GENOMIC DNA]</scope>
    <source>
        <strain evidence="12">NE01/NJP1002.9</strain>
        <tissue evidence="12">Muscle</tissue>
    </source>
</reference>
<evidence type="ECO:0000256" key="9">
    <source>
        <dbReference type="ARBA" id="ARBA00023136"/>
    </source>
</evidence>
<comment type="similarity">
    <text evidence="2 11">Belongs to the mitochondrial carrier (TC 2.A.29) family.</text>
</comment>
<feature type="repeat" description="Solcar" evidence="10">
    <location>
        <begin position="1"/>
        <end position="83"/>
    </location>
</feature>
<gene>
    <name evidence="12" type="ORF">CCH79_00000128</name>
</gene>
<dbReference type="InterPro" id="IPR050567">
    <property type="entry name" value="Mitochondrial_Carrier"/>
</dbReference>
<comment type="caution">
    <text evidence="12">The sequence shown here is derived from an EMBL/GenBank/DDBJ whole genome shotgun (WGS) entry which is preliminary data.</text>
</comment>
<evidence type="ECO:0000256" key="10">
    <source>
        <dbReference type="PROSITE-ProRule" id="PRU00282"/>
    </source>
</evidence>
<dbReference type="GO" id="GO:0022857">
    <property type="term" value="F:transmembrane transporter activity"/>
    <property type="evidence" value="ECO:0007669"/>
    <property type="project" value="TreeGrafter"/>
</dbReference>
<evidence type="ECO:0008006" key="14">
    <source>
        <dbReference type="Google" id="ProtNLM"/>
    </source>
</evidence>
<feature type="repeat" description="Solcar" evidence="10">
    <location>
        <begin position="199"/>
        <end position="287"/>
    </location>
</feature>
<sequence>MHIVDFVSGSVAGACGVTVGFPLDTVKVRIQTQKQFTGVYQCVLETISKEGVHGFFKGMLLPLTTVSLTSSVVFGTYRNCLQCMKQARGADWSPNTKLEIFLAGMVGGVAQTSVMSPGDIVKVRLQCQTESTREGANKLRPKYRGPVHCLLSIVKEEGLKGLYRGALPLMLRDGPSYATYFLTYATVSEWMSGGSNKKLHWTGVMLAGGVAGMAGWSVGTPMDVIKARLQMDGVRGPKQYKGFFHCIVETARTEGAAVFFKSLGINCLRAFPVNMVVFFTYEGLTGFLRTGPESVNSPHILIRRINIMSGTAEKEIISREDEEAFSVFCHKQALLKLIVRVSSDDALIWNSRKGQFR</sequence>
<dbReference type="FunFam" id="1.50.40.10:FF:000049">
    <property type="entry name" value="Solute carrier family 25 member 45"/>
    <property type="match status" value="1"/>
</dbReference>
<comment type="subcellular location">
    <subcellularLocation>
        <location evidence="1">Mitochondrion inner membrane</location>
        <topology evidence="1">Multi-pass membrane protein</topology>
    </subcellularLocation>
</comment>
<dbReference type="EMBL" id="NHOQ01001000">
    <property type="protein sequence ID" value="PWA27526.1"/>
    <property type="molecule type" value="Genomic_DNA"/>
</dbReference>
<evidence type="ECO:0000256" key="7">
    <source>
        <dbReference type="ARBA" id="ARBA00022989"/>
    </source>
</evidence>
<evidence type="ECO:0000256" key="5">
    <source>
        <dbReference type="ARBA" id="ARBA00022737"/>
    </source>
</evidence>
<dbReference type="Pfam" id="PF00153">
    <property type="entry name" value="Mito_carr"/>
    <property type="match status" value="3"/>
</dbReference>
<dbReference type="InterPro" id="IPR002067">
    <property type="entry name" value="MCP"/>
</dbReference>